<organism evidence="2 3">
    <name type="scientific">Aegilops tauschii subsp. strangulata</name>
    <name type="common">Goatgrass</name>
    <dbReference type="NCBI Taxonomy" id="200361"/>
    <lineage>
        <taxon>Eukaryota</taxon>
        <taxon>Viridiplantae</taxon>
        <taxon>Streptophyta</taxon>
        <taxon>Embryophyta</taxon>
        <taxon>Tracheophyta</taxon>
        <taxon>Spermatophyta</taxon>
        <taxon>Magnoliopsida</taxon>
        <taxon>Liliopsida</taxon>
        <taxon>Poales</taxon>
        <taxon>Poaceae</taxon>
        <taxon>BOP clade</taxon>
        <taxon>Pooideae</taxon>
        <taxon>Triticodae</taxon>
        <taxon>Triticeae</taxon>
        <taxon>Triticinae</taxon>
        <taxon>Aegilops</taxon>
    </lineage>
</organism>
<name>A0A453FNM3_AEGTS</name>
<dbReference type="AlphaFoldDB" id="A0A453FNM3"/>
<reference evidence="2" key="4">
    <citation type="submission" date="2019-03" db="UniProtKB">
        <authorList>
            <consortium name="EnsemblPlants"/>
        </authorList>
    </citation>
    <scope>IDENTIFICATION</scope>
</reference>
<reference evidence="3" key="2">
    <citation type="journal article" date="2017" name="Nat. Plants">
        <title>The Aegilops tauschii genome reveals multiple impacts of transposons.</title>
        <authorList>
            <person name="Zhao G."/>
            <person name="Zou C."/>
            <person name="Li K."/>
            <person name="Wang K."/>
            <person name="Li T."/>
            <person name="Gao L."/>
            <person name="Zhang X."/>
            <person name="Wang H."/>
            <person name="Yang Z."/>
            <person name="Liu X."/>
            <person name="Jiang W."/>
            <person name="Mao L."/>
            <person name="Kong X."/>
            <person name="Jiao Y."/>
            <person name="Jia J."/>
        </authorList>
    </citation>
    <scope>NUCLEOTIDE SEQUENCE [LARGE SCALE GENOMIC DNA]</scope>
    <source>
        <strain evidence="3">cv. AL8/78</strain>
    </source>
</reference>
<evidence type="ECO:0000313" key="3">
    <source>
        <dbReference type="Proteomes" id="UP000015105"/>
    </source>
</evidence>
<keyword evidence="1" id="KW-0812">Transmembrane</keyword>
<feature type="transmembrane region" description="Helical" evidence="1">
    <location>
        <begin position="6"/>
        <end position="24"/>
    </location>
</feature>
<dbReference type="Gramene" id="AET3Gv20730900.3">
    <property type="protein sequence ID" value="AET3Gv20730900.3"/>
    <property type="gene ID" value="AET3Gv20730900"/>
</dbReference>
<reference evidence="3" key="1">
    <citation type="journal article" date="2014" name="Science">
        <title>Ancient hybridizations among the ancestral genomes of bread wheat.</title>
        <authorList>
            <consortium name="International Wheat Genome Sequencing Consortium,"/>
            <person name="Marcussen T."/>
            <person name="Sandve S.R."/>
            <person name="Heier L."/>
            <person name="Spannagl M."/>
            <person name="Pfeifer M."/>
            <person name="Jakobsen K.S."/>
            <person name="Wulff B.B."/>
            <person name="Steuernagel B."/>
            <person name="Mayer K.F."/>
            <person name="Olsen O.A."/>
        </authorList>
    </citation>
    <scope>NUCLEOTIDE SEQUENCE [LARGE SCALE GENOMIC DNA]</scope>
    <source>
        <strain evidence="3">cv. AL8/78</strain>
    </source>
</reference>
<accession>A0A453FNM3</accession>
<reference evidence="2" key="3">
    <citation type="journal article" date="2017" name="Nature">
        <title>Genome sequence of the progenitor of the wheat D genome Aegilops tauschii.</title>
        <authorList>
            <person name="Luo M.C."/>
            <person name="Gu Y.Q."/>
            <person name="Puiu D."/>
            <person name="Wang H."/>
            <person name="Twardziok S.O."/>
            <person name="Deal K.R."/>
            <person name="Huo N."/>
            <person name="Zhu T."/>
            <person name="Wang L."/>
            <person name="Wang Y."/>
            <person name="McGuire P.E."/>
            <person name="Liu S."/>
            <person name="Long H."/>
            <person name="Ramasamy R.K."/>
            <person name="Rodriguez J.C."/>
            <person name="Van S.L."/>
            <person name="Yuan L."/>
            <person name="Wang Z."/>
            <person name="Xia Z."/>
            <person name="Xiao L."/>
            <person name="Anderson O.D."/>
            <person name="Ouyang S."/>
            <person name="Liang Y."/>
            <person name="Zimin A.V."/>
            <person name="Pertea G."/>
            <person name="Qi P."/>
            <person name="Bennetzen J.L."/>
            <person name="Dai X."/>
            <person name="Dawson M.W."/>
            <person name="Muller H.G."/>
            <person name="Kugler K."/>
            <person name="Rivarola-Duarte L."/>
            <person name="Spannagl M."/>
            <person name="Mayer K.F.X."/>
            <person name="Lu F.H."/>
            <person name="Bevan M.W."/>
            <person name="Leroy P."/>
            <person name="Li P."/>
            <person name="You F.M."/>
            <person name="Sun Q."/>
            <person name="Liu Z."/>
            <person name="Lyons E."/>
            <person name="Wicker T."/>
            <person name="Salzberg S.L."/>
            <person name="Devos K.M."/>
            <person name="Dvorak J."/>
        </authorList>
    </citation>
    <scope>NUCLEOTIDE SEQUENCE [LARGE SCALE GENOMIC DNA]</scope>
    <source>
        <strain evidence="2">cv. AL8/78</strain>
    </source>
</reference>
<evidence type="ECO:0000256" key="1">
    <source>
        <dbReference type="SAM" id="Phobius"/>
    </source>
</evidence>
<keyword evidence="1" id="KW-0472">Membrane</keyword>
<proteinExistence type="predicted"/>
<reference evidence="2" key="5">
    <citation type="journal article" date="2021" name="G3 (Bethesda)">
        <title>Aegilops tauschii genome assembly Aet v5.0 features greater sequence contiguity and improved annotation.</title>
        <authorList>
            <person name="Wang L."/>
            <person name="Zhu T."/>
            <person name="Rodriguez J.C."/>
            <person name="Deal K.R."/>
            <person name="Dubcovsky J."/>
            <person name="McGuire P.E."/>
            <person name="Lux T."/>
            <person name="Spannagl M."/>
            <person name="Mayer K.F.X."/>
            <person name="Baldrich P."/>
            <person name="Meyers B.C."/>
            <person name="Huo N."/>
            <person name="Gu Y.Q."/>
            <person name="Zhou H."/>
            <person name="Devos K.M."/>
            <person name="Bennetzen J.L."/>
            <person name="Unver T."/>
            <person name="Budak H."/>
            <person name="Gulick P.J."/>
            <person name="Galiba G."/>
            <person name="Kalapos B."/>
            <person name="Nelson D.R."/>
            <person name="Li P."/>
            <person name="You F.M."/>
            <person name="Luo M.C."/>
            <person name="Dvorak J."/>
        </authorList>
    </citation>
    <scope>NUCLEOTIDE SEQUENCE [LARGE SCALE GENOMIC DNA]</scope>
    <source>
        <strain evidence="2">cv. AL8/78</strain>
    </source>
</reference>
<sequence length="92" mass="10151">MKRTVVGFRCILCLACTLFANLWYSDWCFFRLIQVLVVQASEAPNNSTSVVQSDPADASNNIASDALAIPSSRIAPEAIHKAREIVAYDDLF</sequence>
<keyword evidence="1" id="KW-1133">Transmembrane helix</keyword>
<dbReference type="Proteomes" id="UP000015105">
    <property type="component" value="Chromosome 3D"/>
</dbReference>
<dbReference type="EnsemblPlants" id="AET3Gv20730900.3">
    <property type="protein sequence ID" value="AET3Gv20730900.3"/>
    <property type="gene ID" value="AET3Gv20730900"/>
</dbReference>
<protein>
    <submittedName>
        <fullName evidence="2">Uncharacterized protein</fullName>
    </submittedName>
</protein>
<evidence type="ECO:0000313" key="2">
    <source>
        <dbReference type="EnsemblPlants" id="AET3Gv20730900.3"/>
    </source>
</evidence>
<keyword evidence="3" id="KW-1185">Reference proteome</keyword>